<keyword evidence="4" id="KW-0931">ER-Golgi transport</keyword>
<dbReference type="Proteomes" id="UP001472677">
    <property type="component" value="Unassembled WGS sequence"/>
</dbReference>
<keyword evidence="2 4" id="KW-0547">Nucleotide-binding</keyword>
<keyword evidence="4" id="KW-0460">Magnesium</keyword>
<evidence type="ECO:0000313" key="7">
    <source>
        <dbReference type="EMBL" id="KAK8514543.1"/>
    </source>
</evidence>
<comment type="caution">
    <text evidence="7">The sequence shown here is derived from an EMBL/GenBank/DDBJ whole genome shotgun (WGS) entry which is preliminary data.</text>
</comment>
<comment type="catalytic activity">
    <reaction evidence="4">
        <text>ATP + H2O = ADP + phosphate + H(+)</text>
        <dbReference type="Rhea" id="RHEA:13065"/>
        <dbReference type="ChEBI" id="CHEBI:15377"/>
        <dbReference type="ChEBI" id="CHEBI:15378"/>
        <dbReference type="ChEBI" id="CHEBI:30616"/>
        <dbReference type="ChEBI" id="CHEBI:43474"/>
        <dbReference type="ChEBI" id="CHEBI:456216"/>
        <dbReference type="EC" id="3.6.4.6"/>
    </reaction>
</comment>
<keyword evidence="3 4" id="KW-0067">ATP-binding</keyword>
<protein>
    <recommendedName>
        <fullName evidence="4">Vesicle-fusing ATPase</fullName>
        <ecNumber evidence="4">3.6.4.6</ecNumber>
    </recommendedName>
</protein>
<feature type="region of interest" description="Disordered" evidence="5">
    <location>
        <begin position="428"/>
        <end position="463"/>
    </location>
</feature>
<feature type="compositionally biased region" description="Polar residues" evidence="5">
    <location>
        <begin position="435"/>
        <end position="453"/>
    </location>
</feature>
<comment type="similarity">
    <text evidence="1 4">Belongs to the AAA ATPase family.</text>
</comment>
<evidence type="ECO:0000256" key="5">
    <source>
        <dbReference type="SAM" id="MobiDB-lite"/>
    </source>
</evidence>
<feature type="domain" description="ATPase AAA-type core" evidence="6">
    <location>
        <begin position="257"/>
        <end position="368"/>
    </location>
</feature>
<keyword evidence="4" id="KW-0813">Transport</keyword>
<dbReference type="Pfam" id="PF00004">
    <property type="entry name" value="AAA"/>
    <property type="match status" value="1"/>
</dbReference>
<keyword evidence="4" id="KW-0378">Hydrolase</keyword>
<dbReference type="PANTHER" id="PTHR23078:SF3">
    <property type="entry name" value="VESICLE-FUSING ATPASE"/>
    <property type="match status" value="1"/>
</dbReference>
<evidence type="ECO:0000256" key="4">
    <source>
        <dbReference type="RuleBase" id="RU367045"/>
    </source>
</evidence>
<feature type="compositionally biased region" description="Polar residues" evidence="5">
    <location>
        <begin position="486"/>
        <end position="505"/>
    </location>
</feature>
<feature type="region of interest" description="Disordered" evidence="5">
    <location>
        <begin position="479"/>
        <end position="505"/>
    </location>
</feature>
<dbReference type="EMBL" id="JBBPBM010000066">
    <property type="protein sequence ID" value="KAK8514543.1"/>
    <property type="molecule type" value="Genomic_DNA"/>
</dbReference>
<keyword evidence="8" id="KW-1185">Reference proteome</keyword>
<organism evidence="7 8">
    <name type="scientific">Hibiscus sabdariffa</name>
    <name type="common">roselle</name>
    <dbReference type="NCBI Taxonomy" id="183260"/>
    <lineage>
        <taxon>Eukaryota</taxon>
        <taxon>Viridiplantae</taxon>
        <taxon>Streptophyta</taxon>
        <taxon>Embryophyta</taxon>
        <taxon>Tracheophyta</taxon>
        <taxon>Spermatophyta</taxon>
        <taxon>Magnoliopsida</taxon>
        <taxon>eudicotyledons</taxon>
        <taxon>Gunneridae</taxon>
        <taxon>Pentapetalae</taxon>
        <taxon>rosids</taxon>
        <taxon>malvids</taxon>
        <taxon>Malvales</taxon>
        <taxon>Malvaceae</taxon>
        <taxon>Malvoideae</taxon>
        <taxon>Hibiscus</taxon>
    </lineage>
</organism>
<dbReference type="SUPFAM" id="SSF52540">
    <property type="entry name" value="P-loop containing nucleoside triphosphate hydrolases"/>
    <property type="match status" value="1"/>
</dbReference>
<gene>
    <name evidence="7" type="ORF">V6N12_057444</name>
</gene>
<sequence length="589" mass="64591">MAISPNIRLRSCTHTPIDEVPRVGRNQDQALTTAPKAIANGEGATLFLNHYAARAPDRMAISSNIRLRSCTHTPIDEVPRVGRLVPEAKGVKIHILEEEDNRTAEITVLRSDCAILVFARSVFRPSLVIFKTIQMSLPGIQRRLEILLSSMMPNSELSCDADLDRLVIETSGCSESELKHLATNAQYIASCREGSNKIVTSTIDDFQMALEDVKPFDPLKSMRKFEPIDLPEQREINRTLRLLLNDFWCTPCISINILLEGTRGTGKSFLAANIGLTNKFDLVRVITPDAFIRLSDLEICDEITTSWKEAQSYALSLIIIDDIERIVQNVQPYSTISNVFNDCLKMKPMKNHKHMVVATTSDLTFLQSIKLQEHFQISLNVPKLTIEGVAKVISQMFSIPFEHQIPVATTLAPVAIKDLIRILELATRKQDETSSDGNGSSSITDIDTYQPSDSPGKAEYGQSSFNQGKQAICFDPIEPDQVGAGQANSGSIHISDQECPTQAMSAPTTSAQAECASTNCTQADCDPTDCGQADCGQASAGRAVSNCHEQSYQETRIDEDGVNFAEGTGSFLQNEDMNEGGGNMVGQLA</sequence>
<comment type="cofactor">
    <cofactor evidence="4">
        <name>Mg(2+)</name>
        <dbReference type="ChEBI" id="CHEBI:18420"/>
    </cofactor>
    <text evidence="4">Binds 1 Mg(2+) ion per subunit.</text>
</comment>
<proteinExistence type="inferred from homology"/>
<comment type="function">
    <text evidence="4">Required for vesicle-mediated transport. Catalyzes the fusion of transport vesicles within the Golgi cisternae. Is also required for transport from the endoplasmic reticulum to the Golgi stack. Seems to function as a fusion protein required for the delivery of cargo proteins to all compartments of the Golgi stack independent of vesicle origin.</text>
</comment>
<evidence type="ECO:0000259" key="6">
    <source>
        <dbReference type="Pfam" id="PF00004"/>
    </source>
</evidence>
<dbReference type="PANTHER" id="PTHR23078">
    <property type="entry name" value="VESICULAR-FUSION PROTEIN NSF"/>
    <property type="match status" value="1"/>
</dbReference>
<keyword evidence="4" id="KW-0479">Metal-binding</keyword>
<accession>A0ABR2C5S5</accession>
<reference evidence="7 8" key="1">
    <citation type="journal article" date="2024" name="G3 (Bethesda)">
        <title>Genome assembly of Hibiscus sabdariffa L. provides insights into metabolisms of medicinal natural products.</title>
        <authorList>
            <person name="Kim T."/>
        </authorList>
    </citation>
    <scope>NUCLEOTIDE SEQUENCE [LARGE SCALE GENOMIC DNA]</scope>
    <source>
        <strain evidence="7">TK-2024</strain>
        <tissue evidence="7">Old leaves</tissue>
    </source>
</reference>
<dbReference type="InterPro" id="IPR039812">
    <property type="entry name" value="Vesicle-fus_ATPase"/>
</dbReference>
<dbReference type="EC" id="3.6.4.6" evidence="4"/>
<dbReference type="Gene3D" id="3.40.50.300">
    <property type="entry name" value="P-loop containing nucleotide triphosphate hydrolases"/>
    <property type="match status" value="1"/>
</dbReference>
<keyword evidence="4" id="KW-0963">Cytoplasm</keyword>
<dbReference type="CDD" id="cd00009">
    <property type="entry name" value="AAA"/>
    <property type="match status" value="1"/>
</dbReference>
<evidence type="ECO:0000256" key="1">
    <source>
        <dbReference type="ARBA" id="ARBA00006914"/>
    </source>
</evidence>
<keyword evidence="4" id="KW-0653">Protein transport</keyword>
<evidence type="ECO:0000313" key="8">
    <source>
        <dbReference type="Proteomes" id="UP001472677"/>
    </source>
</evidence>
<name>A0ABR2C5S5_9ROSI</name>
<comment type="subcellular location">
    <subcellularLocation>
        <location evidence="4">Cytoplasm</location>
    </subcellularLocation>
</comment>
<dbReference type="InterPro" id="IPR003959">
    <property type="entry name" value="ATPase_AAA_core"/>
</dbReference>
<evidence type="ECO:0000256" key="3">
    <source>
        <dbReference type="ARBA" id="ARBA00022840"/>
    </source>
</evidence>
<dbReference type="Gene3D" id="1.10.8.60">
    <property type="match status" value="1"/>
</dbReference>
<dbReference type="InterPro" id="IPR027417">
    <property type="entry name" value="P-loop_NTPase"/>
</dbReference>
<evidence type="ECO:0000256" key="2">
    <source>
        <dbReference type="ARBA" id="ARBA00022741"/>
    </source>
</evidence>